<dbReference type="PROSITE" id="PS51182">
    <property type="entry name" value="C2_TENSIN"/>
    <property type="match status" value="1"/>
</dbReference>
<keyword evidence="3" id="KW-0966">Cell projection</keyword>
<evidence type="ECO:0000313" key="7">
    <source>
        <dbReference type="EMBL" id="CAD8135873.1"/>
    </source>
</evidence>
<evidence type="ECO:0000313" key="8">
    <source>
        <dbReference type="Proteomes" id="UP000683925"/>
    </source>
</evidence>
<feature type="domain" description="Phosphatase tensin-type" evidence="5">
    <location>
        <begin position="109"/>
        <end position="280"/>
    </location>
</feature>
<comment type="caution">
    <text evidence="7">The sequence shown here is derived from an EMBL/GenBank/DDBJ whole genome shotgun (WGS) entry which is preliminary data.</text>
</comment>
<dbReference type="PANTHER" id="PTHR12305:SF60">
    <property type="entry name" value="PHOSPHATIDYLINOSITOL 3,4,5-TRISPHOSPHATE 3-PHOSPHATASE TPTE2-RELATED"/>
    <property type="match status" value="1"/>
</dbReference>
<keyword evidence="2" id="KW-0378">Hydrolase</keyword>
<evidence type="ECO:0008006" key="9">
    <source>
        <dbReference type="Google" id="ProtNLM"/>
    </source>
</evidence>
<feature type="domain" description="C2 tensin-type" evidence="6">
    <location>
        <begin position="286"/>
        <end position="416"/>
    </location>
</feature>
<reference evidence="7" key="1">
    <citation type="submission" date="2021-01" db="EMBL/GenBank/DDBJ databases">
        <authorList>
            <consortium name="Genoscope - CEA"/>
            <person name="William W."/>
        </authorList>
    </citation>
    <scope>NUCLEOTIDE SEQUENCE</scope>
</reference>
<dbReference type="SMART" id="SM01326">
    <property type="entry name" value="PTEN_C2"/>
    <property type="match status" value="1"/>
</dbReference>
<dbReference type="SMART" id="SM00404">
    <property type="entry name" value="PTPc_motif"/>
    <property type="match status" value="1"/>
</dbReference>
<evidence type="ECO:0000259" key="6">
    <source>
        <dbReference type="PROSITE" id="PS51182"/>
    </source>
</evidence>
<dbReference type="InterPro" id="IPR003595">
    <property type="entry name" value="Tyr_Pase_cat"/>
</dbReference>
<sequence>MKKMEPKQLDQSSSLNCMFSEDELDNMDEILSQNDSPIKCPPLSEITEDCFSVNQIEQQNDQQQRINQRHKNTVQLVLDVNMVNQQIQKNARKAHSKEFIKELVSKQKNRFQLDGFNLDLTCNLSLLQLILHHKQLLWDILQTILSHYEVQRFLNTRHPEKYKVINLCSERQYRHDLFYKVVEFPFEDHQPPPFQIILPFCLTVSKWLKKQDRVVAVHCKAGKGRTGTMISCYLLYSKQYDSSKDALKYYAMIRTQNQEGVTIPSQARYVEYFNIALKMNLLYVPAKTVELIEVRLVGIPNFGIFGGCKPFIRIQNENKQLIQQPTILTNQDQQKQYSAIFKFQGVYLSGDVVVQFFHKSIVLEEKMFQAWLNTSFVIMSPQLQIFQRDELDGVGKDKQFKKFPINFSLEILFDKVVAIRRRSDCIK</sequence>
<name>A0A8S1S7Y7_PAROT</name>
<dbReference type="PANTHER" id="PTHR12305">
    <property type="entry name" value="PHOSPHATASE WITH HOMOLOGY TO TENSIN"/>
    <property type="match status" value="1"/>
</dbReference>
<dbReference type="InterPro" id="IPR000387">
    <property type="entry name" value="Tyr_Pase_dom"/>
</dbReference>
<dbReference type="InterPro" id="IPR051281">
    <property type="entry name" value="Dual-spec_lipid-protein_phosph"/>
</dbReference>
<dbReference type="AlphaFoldDB" id="A0A8S1S7Y7"/>
<dbReference type="EMBL" id="CAJJDP010000006">
    <property type="protein sequence ID" value="CAD8135873.1"/>
    <property type="molecule type" value="Genomic_DNA"/>
</dbReference>
<evidence type="ECO:0000259" key="4">
    <source>
        <dbReference type="PROSITE" id="PS50056"/>
    </source>
</evidence>
<dbReference type="InterPro" id="IPR029023">
    <property type="entry name" value="Tensin_phosphatase"/>
</dbReference>
<organism evidence="7 8">
    <name type="scientific">Paramecium octaurelia</name>
    <dbReference type="NCBI Taxonomy" id="43137"/>
    <lineage>
        <taxon>Eukaryota</taxon>
        <taxon>Sar</taxon>
        <taxon>Alveolata</taxon>
        <taxon>Ciliophora</taxon>
        <taxon>Intramacronucleata</taxon>
        <taxon>Oligohymenophorea</taxon>
        <taxon>Peniculida</taxon>
        <taxon>Parameciidae</taxon>
        <taxon>Paramecium</taxon>
    </lineage>
</organism>
<dbReference type="PROSITE" id="PS00383">
    <property type="entry name" value="TYR_PHOSPHATASE_1"/>
    <property type="match status" value="1"/>
</dbReference>
<feature type="domain" description="Tyrosine specific protein phosphatases" evidence="4">
    <location>
        <begin position="215"/>
        <end position="268"/>
    </location>
</feature>
<evidence type="ECO:0000259" key="5">
    <source>
        <dbReference type="PROSITE" id="PS51181"/>
    </source>
</evidence>
<dbReference type="GO" id="GO:0042995">
    <property type="term" value="C:cell projection"/>
    <property type="evidence" value="ECO:0007669"/>
    <property type="project" value="UniProtKB-SubCell"/>
</dbReference>
<gene>
    <name evidence="7" type="ORF">POCTA_138.1.T0070073</name>
</gene>
<dbReference type="OMA" id="AMIRTQN"/>
<accession>A0A8S1S7Y7</accession>
<dbReference type="OrthoDB" id="16692at2759"/>
<dbReference type="Proteomes" id="UP000683925">
    <property type="component" value="Unassembled WGS sequence"/>
</dbReference>
<dbReference type="InterPro" id="IPR014020">
    <property type="entry name" value="Tensin_C2-dom"/>
</dbReference>
<proteinExistence type="predicted"/>
<dbReference type="Pfam" id="PF22785">
    <property type="entry name" value="Tc-R-P"/>
    <property type="match status" value="1"/>
</dbReference>
<comment type="subcellular location">
    <subcellularLocation>
        <location evidence="1">Cell projection</location>
    </subcellularLocation>
</comment>
<evidence type="ECO:0000256" key="2">
    <source>
        <dbReference type="ARBA" id="ARBA00022801"/>
    </source>
</evidence>
<dbReference type="PROSITE" id="PS51181">
    <property type="entry name" value="PPASE_TENSIN"/>
    <property type="match status" value="1"/>
</dbReference>
<dbReference type="PROSITE" id="PS50056">
    <property type="entry name" value="TYR_PHOSPHATASE_2"/>
    <property type="match status" value="1"/>
</dbReference>
<dbReference type="InterPro" id="IPR016130">
    <property type="entry name" value="Tyr_Pase_AS"/>
</dbReference>
<evidence type="ECO:0000256" key="1">
    <source>
        <dbReference type="ARBA" id="ARBA00004316"/>
    </source>
</evidence>
<dbReference type="GO" id="GO:0016314">
    <property type="term" value="F:phosphatidylinositol-3,4,5-trisphosphate 3-phosphatase activity"/>
    <property type="evidence" value="ECO:0007669"/>
    <property type="project" value="TreeGrafter"/>
</dbReference>
<keyword evidence="8" id="KW-1185">Reference proteome</keyword>
<dbReference type="Pfam" id="PF10409">
    <property type="entry name" value="PTEN_C2"/>
    <property type="match status" value="1"/>
</dbReference>
<dbReference type="GO" id="GO:0005829">
    <property type="term" value="C:cytosol"/>
    <property type="evidence" value="ECO:0007669"/>
    <property type="project" value="TreeGrafter"/>
</dbReference>
<protein>
    <recommendedName>
        <fullName evidence="9">Phosphatidylinositol-3,4,5-trisphosphate 3-phosphatase</fullName>
    </recommendedName>
</protein>
<evidence type="ECO:0000256" key="3">
    <source>
        <dbReference type="ARBA" id="ARBA00023273"/>
    </source>
</evidence>